<dbReference type="Proteomes" id="UP001189429">
    <property type="component" value="Unassembled WGS sequence"/>
</dbReference>
<evidence type="ECO:0000256" key="1">
    <source>
        <dbReference type="SAM" id="MobiDB-lite"/>
    </source>
</evidence>
<keyword evidence="3" id="KW-1185">Reference proteome</keyword>
<reference evidence="2" key="1">
    <citation type="submission" date="2023-10" db="EMBL/GenBank/DDBJ databases">
        <authorList>
            <person name="Chen Y."/>
            <person name="Shah S."/>
            <person name="Dougan E. K."/>
            <person name="Thang M."/>
            <person name="Chan C."/>
        </authorList>
    </citation>
    <scope>NUCLEOTIDE SEQUENCE [LARGE SCALE GENOMIC DNA]</scope>
</reference>
<accession>A0ABN9RL92</accession>
<proteinExistence type="predicted"/>
<sequence>MSYACGASGHALAAARSRLQRAGAAAGRPRAGKRAPRAEATGLRRRRRRRRRSAARTRKTLLLRPPRASSALVGPTLDDVPARAVVGLARAVASPRASAEHGSEGHAVAAGLGLLVLLENEV</sequence>
<comment type="caution">
    <text evidence="2">The sequence shown here is derived from an EMBL/GenBank/DDBJ whole genome shotgun (WGS) entry which is preliminary data.</text>
</comment>
<evidence type="ECO:0000313" key="3">
    <source>
        <dbReference type="Proteomes" id="UP001189429"/>
    </source>
</evidence>
<feature type="region of interest" description="Disordered" evidence="1">
    <location>
        <begin position="16"/>
        <end position="59"/>
    </location>
</feature>
<protein>
    <submittedName>
        <fullName evidence="2">Uncharacterized protein</fullName>
    </submittedName>
</protein>
<evidence type="ECO:0000313" key="2">
    <source>
        <dbReference type="EMBL" id="CAK0819918.1"/>
    </source>
</evidence>
<dbReference type="EMBL" id="CAUYUJ010007199">
    <property type="protein sequence ID" value="CAK0819918.1"/>
    <property type="molecule type" value="Genomic_DNA"/>
</dbReference>
<organism evidence="2 3">
    <name type="scientific">Prorocentrum cordatum</name>
    <dbReference type="NCBI Taxonomy" id="2364126"/>
    <lineage>
        <taxon>Eukaryota</taxon>
        <taxon>Sar</taxon>
        <taxon>Alveolata</taxon>
        <taxon>Dinophyceae</taxon>
        <taxon>Prorocentrales</taxon>
        <taxon>Prorocentraceae</taxon>
        <taxon>Prorocentrum</taxon>
    </lineage>
</organism>
<name>A0ABN9RL92_9DINO</name>
<gene>
    <name evidence="2" type="ORF">PCOR1329_LOCUS21764</name>
</gene>
<feature type="compositionally biased region" description="Low complexity" evidence="1">
    <location>
        <begin position="16"/>
        <end position="29"/>
    </location>
</feature>
<feature type="compositionally biased region" description="Basic residues" evidence="1">
    <location>
        <begin position="43"/>
        <end position="59"/>
    </location>
</feature>